<keyword evidence="2" id="KW-1185">Reference proteome</keyword>
<gene>
    <name evidence="1" type="ORF">QVD17_35352</name>
</gene>
<sequence>MEDETDAVKTSELAKKIELWKMALTQVVDFKGKDAKDRKEAHFIKEVVTHVHERLRAPLSHTLPCLIGMEDEIEFISSWLTDGSCHCADFLTIVGMGGIGKTSLARCFN</sequence>
<comment type="caution">
    <text evidence="1">The sequence shown here is derived from an EMBL/GenBank/DDBJ whole genome shotgun (WGS) entry which is preliminary data.</text>
</comment>
<protein>
    <recommendedName>
        <fullName evidence="3">NB-ARC domain-containing protein</fullName>
    </recommendedName>
</protein>
<accession>A0AAD8K3C1</accession>
<organism evidence="1 2">
    <name type="scientific">Tagetes erecta</name>
    <name type="common">African marigold</name>
    <dbReference type="NCBI Taxonomy" id="13708"/>
    <lineage>
        <taxon>Eukaryota</taxon>
        <taxon>Viridiplantae</taxon>
        <taxon>Streptophyta</taxon>
        <taxon>Embryophyta</taxon>
        <taxon>Tracheophyta</taxon>
        <taxon>Spermatophyta</taxon>
        <taxon>Magnoliopsida</taxon>
        <taxon>eudicotyledons</taxon>
        <taxon>Gunneridae</taxon>
        <taxon>Pentapetalae</taxon>
        <taxon>asterids</taxon>
        <taxon>campanulids</taxon>
        <taxon>Asterales</taxon>
        <taxon>Asteraceae</taxon>
        <taxon>Asteroideae</taxon>
        <taxon>Heliantheae alliance</taxon>
        <taxon>Tageteae</taxon>
        <taxon>Tagetes</taxon>
    </lineage>
</organism>
<dbReference type="PANTHER" id="PTHR11017">
    <property type="entry name" value="LEUCINE-RICH REPEAT-CONTAINING PROTEIN"/>
    <property type="match status" value="1"/>
</dbReference>
<proteinExistence type="predicted"/>
<reference evidence="1" key="1">
    <citation type="journal article" date="2023" name="bioRxiv">
        <title>Improved chromosome-level genome assembly for marigold (Tagetes erecta).</title>
        <authorList>
            <person name="Jiang F."/>
            <person name="Yuan L."/>
            <person name="Wang S."/>
            <person name="Wang H."/>
            <person name="Xu D."/>
            <person name="Wang A."/>
            <person name="Fan W."/>
        </authorList>
    </citation>
    <scope>NUCLEOTIDE SEQUENCE</scope>
    <source>
        <strain evidence="1">WSJ</strain>
        <tissue evidence="1">Leaf</tissue>
    </source>
</reference>
<dbReference type="InterPro" id="IPR044974">
    <property type="entry name" value="Disease_R_plants"/>
</dbReference>
<name>A0AAD8K3C1_TARER</name>
<dbReference type="GO" id="GO:0006952">
    <property type="term" value="P:defense response"/>
    <property type="evidence" value="ECO:0007669"/>
    <property type="project" value="InterPro"/>
</dbReference>
<evidence type="ECO:0000313" key="2">
    <source>
        <dbReference type="Proteomes" id="UP001229421"/>
    </source>
</evidence>
<dbReference type="Gene3D" id="3.40.50.300">
    <property type="entry name" value="P-loop containing nucleotide triphosphate hydrolases"/>
    <property type="match status" value="1"/>
</dbReference>
<dbReference type="EMBL" id="JAUHHV010000009">
    <property type="protein sequence ID" value="KAK1413576.1"/>
    <property type="molecule type" value="Genomic_DNA"/>
</dbReference>
<dbReference type="Proteomes" id="UP001229421">
    <property type="component" value="Unassembled WGS sequence"/>
</dbReference>
<dbReference type="SUPFAM" id="SSF52540">
    <property type="entry name" value="P-loop containing nucleoside triphosphate hydrolases"/>
    <property type="match status" value="1"/>
</dbReference>
<evidence type="ECO:0000313" key="1">
    <source>
        <dbReference type="EMBL" id="KAK1413576.1"/>
    </source>
</evidence>
<dbReference type="InterPro" id="IPR027417">
    <property type="entry name" value="P-loop_NTPase"/>
</dbReference>
<dbReference type="PANTHER" id="PTHR11017:SF313">
    <property type="entry name" value="TIR DOMAIN, P-LOOP CONTAINING NUCLEOSIDE TRIPHOSPHATE HYDROLASE"/>
    <property type="match status" value="1"/>
</dbReference>
<evidence type="ECO:0008006" key="3">
    <source>
        <dbReference type="Google" id="ProtNLM"/>
    </source>
</evidence>
<dbReference type="AlphaFoldDB" id="A0AAD8K3C1"/>